<keyword evidence="3" id="KW-1185">Reference proteome</keyword>
<evidence type="ECO:0000256" key="1">
    <source>
        <dbReference type="SAM" id="MobiDB-lite"/>
    </source>
</evidence>
<organism evidence="2 3">
    <name type="scientific">Oedothorax gibbosus</name>
    <dbReference type="NCBI Taxonomy" id="931172"/>
    <lineage>
        <taxon>Eukaryota</taxon>
        <taxon>Metazoa</taxon>
        <taxon>Ecdysozoa</taxon>
        <taxon>Arthropoda</taxon>
        <taxon>Chelicerata</taxon>
        <taxon>Arachnida</taxon>
        <taxon>Araneae</taxon>
        <taxon>Araneomorphae</taxon>
        <taxon>Entelegynae</taxon>
        <taxon>Araneoidea</taxon>
        <taxon>Linyphiidae</taxon>
        <taxon>Erigoninae</taxon>
        <taxon>Oedothorax</taxon>
    </lineage>
</organism>
<protein>
    <submittedName>
        <fullName evidence="2">Uncharacterized protein</fullName>
    </submittedName>
</protein>
<accession>A0AAV6TYT6</accession>
<reference evidence="2 3" key="1">
    <citation type="journal article" date="2022" name="Nat. Ecol. Evol.">
        <title>A masculinizing supergene underlies an exaggerated male reproductive morph in a spider.</title>
        <authorList>
            <person name="Hendrickx F."/>
            <person name="De Corte Z."/>
            <person name="Sonet G."/>
            <person name="Van Belleghem S.M."/>
            <person name="Kostlbacher S."/>
            <person name="Vangestel C."/>
        </authorList>
    </citation>
    <scope>NUCLEOTIDE SEQUENCE [LARGE SCALE GENOMIC DNA]</scope>
    <source>
        <strain evidence="2">W744_W776</strain>
    </source>
</reference>
<dbReference type="Proteomes" id="UP000827092">
    <property type="component" value="Unassembled WGS sequence"/>
</dbReference>
<evidence type="ECO:0000313" key="3">
    <source>
        <dbReference type="Proteomes" id="UP000827092"/>
    </source>
</evidence>
<sequence length="86" mass="9075">MLGPSPPSRVKTAEEIFEKQLAIQALNKSIGIESSSNLGKESGYSISYAKADGSIVSRSVTGPSYPGLMSQGKRSEAPVSKHGFFV</sequence>
<comment type="caution">
    <text evidence="2">The sequence shown here is derived from an EMBL/GenBank/DDBJ whole genome shotgun (WGS) entry which is preliminary data.</text>
</comment>
<gene>
    <name evidence="2" type="ORF">JTE90_027158</name>
</gene>
<feature type="region of interest" description="Disordered" evidence="1">
    <location>
        <begin position="66"/>
        <end position="86"/>
    </location>
</feature>
<proteinExistence type="predicted"/>
<evidence type="ECO:0000313" key="2">
    <source>
        <dbReference type="EMBL" id="KAG8176854.1"/>
    </source>
</evidence>
<dbReference type="AlphaFoldDB" id="A0AAV6TYT6"/>
<dbReference type="EMBL" id="JAFNEN010000847">
    <property type="protein sequence ID" value="KAG8176854.1"/>
    <property type="molecule type" value="Genomic_DNA"/>
</dbReference>
<name>A0AAV6TYT6_9ARAC</name>